<dbReference type="EMBL" id="CP144752">
    <property type="protein sequence ID" value="WVZ88793.1"/>
    <property type="molecule type" value="Genomic_DNA"/>
</dbReference>
<accession>A0AAQ3UCS8</accession>
<evidence type="ECO:0000313" key="3">
    <source>
        <dbReference type="Proteomes" id="UP001341281"/>
    </source>
</evidence>
<gene>
    <name evidence="2" type="ORF">U9M48_035266</name>
</gene>
<reference evidence="2 3" key="1">
    <citation type="submission" date="2024-02" db="EMBL/GenBank/DDBJ databases">
        <title>High-quality chromosome-scale genome assembly of Pensacola bahiagrass (Paspalum notatum Flugge var. saurae).</title>
        <authorList>
            <person name="Vega J.M."/>
            <person name="Podio M."/>
            <person name="Orjuela J."/>
            <person name="Siena L.A."/>
            <person name="Pessino S.C."/>
            <person name="Combes M.C."/>
            <person name="Mariac C."/>
            <person name="Albertini E."/>
            <person name="Pupilli F."/>
            <person name="Ortiz J.P.A."/>
            <person name="Leblanc O."/>
        </authorList>
    </citation>
    <scope>NUCLEOTIDE SEQUENCE [LARGE SCALE GENOMIC DNA]</scope>
    <source>
        <strain evidence="2">R1</strain>
        <tissue evidence="2">Leaf</tissue>
    </source>
</reference>
<organism evidence="2 3">
    <name type="scientific">Paspalum notatum var. saurae</name>
    <dbReference type="NCBI Taxonomy" id="547442"/>
    <lineage>
        <taxon>Eukaryota</taxon>
        <taxon>Viridiplantae</taxon>
        <taxon>Streptophyta</taxon>
        <taxon>Embryophyta</taxon>
        <taxon>Tracheophyta</taxon>
        <taxon>Spermatophyta</taxon>
        <taxon>Magnoliopsida</taxon>
        <taxon>Liliopsida</taxon>
        <taxon>Poales</taxon>
        <taxon>Poaceae</taxon>
        <taxon>PACMAD clade</taxon>
        <taxon>Panicoideae</taxon>
        <taxon>Andropogonodae</taxon>
        <taxon>Paspaleae</taxon>
        <taxon>Paspalinae</taxon>
        <taxon>Paspalum</taxon>
    </lineage>
</organism>
<evidence type="ECO:0000256" key="1">
    <source>
        <dbReference type="SAM" id="MobiDB-lite"/>
    </source>
</evidence>
<protein>
    <submittedName>
        <fullName evidence="2">Uncharacterized protein</fullName>
    </submittedName>
</protein>
<feature type="region of interest" description="Disordered" evidence="1">
    <location>
        <begin position="75"/>
        <end position="104"/>
    </location>
</feature>
<proteinExistence type="predicted"/>
<keyword evidence="3" id="KW-1185">Reference proteome</keyword>
<feature type="compositionally biased region" description="Basic and acidic residues" evidence="1">
    <location>
        <begin position="75"/>
        <end position="97"/>
    </location>
</feature>
<dbReference type="AlphaFoldDB" id="A0AAQ3UCS8"/>
<sequence length="104" mass="12648">MPQETESKGRYMVRMDEAREAERQAILQRERQLRQKQIRLDGKNKQLNRRRENLVAREIELKRREDELKRRQDLLRAAEQRDRTDHGTSSFKGDKKGKNIRFTQ</sequence>
<evidence type="ECO:0000313" key="2">
    <source>
        <dbReference type="EMBL" id="WVZ88793.1"/>
    </source>
</evidence>
<name>A0AAQ3UCS8_PASNO</name>
<dbReference type="Proteomes" id="UP001341281">
    <property type="component" value="Chromosome 08"/>
</dbReference>